<keyword evidence="6 8" id="KW-1133">Transmembrane helix</keyword>
<keyword evidence="5 8" id="KW-0812">Transmembrane</keyword>
<gene>
    <name evidence="9" type="ordered locus">Jden_1910</name>
</gene>
<dbReference type="Pfam" id="PF01032">
    <property type="entry name" value="FecCD"/>
    <property type="match status" value="2"/>
</dbReference>
<feature type="transmembrane region" description="Helical" evidence="8">
    <location>
        <begin position="561"/>
        <end position="580"/>
    </location>
</feature>
<evidence type="ECO:0000256" key="2">
    <source>
        <dbReference type="ARBA" id="ARBA00007935"/>
    </source>
</evidence>
<dbReference type="CDD" id="cd06550">
    <property type="entry name" value="TM_ABC_iron-siderophores_like"/>
    <property type="match status" value="2"/>
</dbReference>
<sequence length="704" mass="71036">MSAHTTQTAPIPAHTDSPPVARIGDHSAFGTTVAGLLLATWLVGASVVHLTQGTAAVGIADLWGLLTGGDVPQSALVITQSRLPRLGAALLVGVALGVAGAAMQSVTRNPLASPDTTAVNAGAYLALTLVSAFGFQTGVLSGTGVAFVGGLAAASLVLGISAGGTTSAIRLVLAGSVIALGLSAMTSVVLLLFPWETQGLFAWGAGSLSQRGTEAVITAAPIVVVTVVVLLTQTRHLAIMHMGDDAARSLGVPLVRTRLITVVGSVLLAASAVTVAGPIGFVGLCAPLVVRLLAAWVRPLRKQAPFFVASAVAGVALVLSADVAVRAVFGAVKGVTVPTGVVTSVLGAVALVVLARKLPPAGDHHALASMRAGGAFARRFPWLIVGGGVVGLGVVMAVSVMVGDQLVLLGDVANWVRGDASVRLDIILDTRVPRIVAAALSGMALALSGGLLQTFTRNPLADPGVLGVSSAAGLGAVVTLISVPQPSFVVLFAGALGAASIAAVVIFGLSSRGGVSTMRLVLVGVGMSAGTSAMTTLLLVQTDPWNQNKAITWLGGSTFGATFPQLVWLGIALVVAGVVVSRTARDLDVVQLDDVTAQLAGVAVDRSKVVHLGVAVVLAACATATVGVISFVGLVAPHAARLVVGKRHRWFLPLTAIMGAFLVVLADALGRSVLAPAQLPAGMVTSLLGTPYFVWLLWRLRENR</sequence>
<dbReference type="Gene3D" id="1.10.3470.10">
    <property type="entry name" value="ABC transporter involved in vitamin B12 uptake, BtuC"/>
    <property type="match status" value="2"/>
</dbReference>
<dbReference type="HOGENOM" id="CLU_013016_7_2_11"/>
<dbReference type="STRING" id="471856.Jden_1910"/>
<feature type="transmembrane region" description="Helical" evidence="8">
    <location>
        <begin position="304"/>
        <end position="329"/>
    </location>
</feature>
<reference evidence="9 10" key="1">
    <citation type="journal article" date="2009" name="Stand. Genomic Sci.">
        <title>Complete genome sequence of Jonesia denitrificans type strain (Prevot 55134).</title>
        <authorList>
            <person name="Pukall R."/>
            <person name="Gehrich-Schroter G."/>
            <person name="Lapidus A."/>
            <person name="Nolan M."/>
            <person name="Glavina Del Rio T."/>
            <person name="Lucas S."/>
            <person name="Chen F."/>
            <person name="Tice H."/>
            <person name="Pitluck S."/>
            <person name="Cheng J.F."/>
            <person name="Copeland A."/>
            <person name="Saunders E."/>
            <person name="Brettin T."/>
            <person name="Detter J.C."/>
            <person name="Bruce D."/>
            <person name="Goodwin L."/>
            <person name="Pati A."/>
            <person name="Ivanova N."/>
            <person name="Mavromatis K."/>
            <person name="Ovchinnikova G."/>
            <person name="Chen A."/>
            <person name="Palaniappan K."/>
            <person name="Land M."/>
            <person name="Hauser L."/>
            <person name="Chang Y.J."/>
            <person name="Jeffries C.D."/>
            <person name="Chain P."/>
            <person name="Goker M."/>
            <person name="Bristow J."/>
            <person name="Eisen J.A."/>
            <person name="Markowitz V."/>
            <person name="Hugenholtz P."/>
            <person name="Kyrpides N.C."/>
            <person name="Klenk H.P."/>
            <person name="Han C."/>
        </authorList>
    </citation>
    <scope>NUCLEOTIDE SEQUENCE [LARGE SCALE GENOMIC DNA]</scope>
    <source>
        <strain evidence="10">ATCC 14870 / DSM 20603 / BCRC 15368 / CIP 55.134 / JCM 11481 / NBRC 15587 / NCTC 10816 / Prevot 55134</strain>
    </source>
</reference>
<evidence type="ECO:0000256" key="1">
    <source>
        <dbReference type="ARBA" id="ARBA00004651"/>
    </source>
</evidence>
<feature type="transmembrane region" description="Helical" evidence="8">
    <location>
        <begin position="380"/>
        <end position="402"/>
    </location>
</feature>
<feature type="transmembrane region" description="Helical" evidence="8">
    <location>
        <begin position="86"/>
        <end position="106"/>
    </location>
</feature>
<dbReference type="SUPFAM" id="SSF81345">
    <property type="entry name" value="ABC transporter involved in vitamin B12 uptake, BtuC"/>
    <property type="match status" value="2"/>
</dbReference>
<feature type="transmembrane region" description="Helical" evidence="8">
    <location>
        <begin position="432"/>
        <end position="452"/>
    </location>
</feature>
<feature type="transmembrane region" description="Helical" evidence="8">
    <location>
        <begin position="126"/>
        <end position="159"/>
    </location>
</feature>
<dbReference type="KEGG" id="jde:Jden_1910"/>
<dbReference type="GO" id="GO:0033214">
    <property type="term" value="P:siderophore-iron import into cell"/>
    <property type="evidence" value="ECO:0007669"/>
    <property type="project" value="TreeGrafter"/>
</dbReference>
<dbReference type="AlphaFoldDB" id="C7QZZ5"/>
<evidence type="ECO:0000256" key="3">
    <source>
        <dbReference type="ARBA" id="ARBA00022448"/>
    </source>
</evidence>
<organism evidence="9 10">
    <name type="scientific">Jonesia denitrificans (strain ATCC 14870 / DSM 20603 / BCRC 15368 / CIP 55.134 / JCM 11481 / NBRC 15587 / NCTC 10816 / Prevot 55134)</name>
    <name type="common">Listeria denitrificans</name>
    <dbReference type="NCBI Taxonomy" id="471856"/>
    <lineage>
        <taxon>Bacteria</taxon>
        <taxon>Bacillati</taxon>
        <taxon>Actinomycetota</taxon>
        <taxon>Actinomycetes</taxon>
        <taxon>Micrococcales</taxon>
        <taxon>Jonesiaceae</taxon>
        <taxon>Jonesia</taxon>
    </lineage>
</organism>
<dbReference type="PANTHER" id="PTHR30472:SF37">
    <property type="entry name" value="FE(3+) DICITRATE TRANSPORT SYSTEM PERMEASE PROTEIN FECD-RELATED"/>
    <property type="match status" value="1"/>
</dbReference>
<comment type="subcellular location">
    <subcellularLocation>
        <location evidence="1">Cell membrane</location>
        <topology evidence="1">Multi-pass membrane protein</topology>
    </subcellularLocation>
</comment>
<feature type="transmembrane region" description="Helical" evidence="8">
    <location>
        <begin position="464"/>
        <end position="483"/>
    </location>
</feature>
<keyword evidence="10" id="KW-1185">Reference proteome</keyword>
<feature type="transmembrane region" description="Helical" evidence="8">
    <location>
        <begin position="681"/>
        <end position="698"/>
    </location>
</feature>
<dbReference type="OrthoDB" id="9782305at2"/>
<proteinExistence type="inferred from homology"/>
<evidence type="ECO:0000256" key="8">
    <source>
        <dbReference type="SAM" id="Phobius"/>
    </source>
</evidence>
<evidence type="ECO:0000256" key="5">
    <source>
        <dbReference type="ARBA" id="ARBA00022692"/>
    </source>
</evidence>
<dbReference type="RefSeq" id="WP_015772181.1">
    <property type="nucleotide sequence ID" value="NC_013174.1"/>
</dbReference>
<keyword evidence="7 8" id="KW-0472">Membrane</keyword>
<dbReference type="InterPro" id="IPR000522">
    <property type="entry name" value="ABC_transptr_permease_BtuC"/>
</dbReference>
<evidence type="ECO:0000313" key="10">
    <source>
        <dbReference type="Proteomes" id="UP000000628"/>
    </source>
</evidence>
<dbReference type="NCBIfam" id="NF007867">
    <property type="entry name" value="PRK10577.1-3"/>
    <property type="match status" value="1"/>
</dbReference>
<feature type="transmembrane region" description="Helical" evidence="8">
    <location>
        <begin position="335"/>
        <end position="355"/>
    </location>
</feature>
<keyword evidence="4" id="KW-1003">Cell membrane</keyword>
<name>C7QZZ5_JONDD</name>
<dbReference type="eggNOG" id="COG0609">
    <property type="taxonomic scope" value="Bacteria"/>
</dbReference>
<evidence type="ECO:0000256" key="7">
    <source>
        <dbReference type="ARBA" id="ARBA00023136"/>
    </source>
</evidence>
<feature type="transmembrane region" description="Helical" evidence="8">
    <location>
        <begin position="612"/>
        <end position="638"/>
    </location>
</feature>
<feature type="transmembrane region" description="Helical" evidence="8">
    <location>
        <begin position="650"/>
        <end position="669"/>
    </location>
</feature>
<dbReference type="GO" id="GO:0022857">
    <property type="term" value="F:transmembrane transporter activity"/>
    <property type="evidence" value="ECO:0007669"/>
    <property type="project" value="InterPro"/>
</dbReference>
<feature type="transmembrane region" description="Helical" evidence="8">
    <location>
        <begin position="215"/>
        <end position="232"/>
    </location>
</feature>
<comment type="similarity">
    <text evidence="2">Belongs to the binding-protein-dependent transport system permease family. FecCD subfamily.</text>
</comment>
<protein>
    <submittedName>
        <fullName evidence="9">Transport system permease protein</fullName>
    </submittedName>
</protein>
<dbReference type="GO" id="GO:0005886">
    <property type="term" value="C:plasma membrane"/>
    <property type="evidence" value="ECO:0007669"/>
    <property type="project" value="UniProtKB-SubCell"/>
</dbReference>
<dbReference type="Proteomes" id="UP000000628">
    <property type="component" value="Chromosome"/>
</dbReference>
<feature type="transmembrane region" description="Helical" evidence="8">
    <location>
        <begin position="171"/>
        <end position="195"/>
    </location>
</feature>
<accession>C7QZZ5</accession>
<evidence type="ECO:0000256" key="4">
    <source>
        <dbReference type="ARBA" id="ARBA00022475"/>
    </source>
</evidence>
<dbReference type="PANTHER" id="PTHR30472">
    <property type="entry name" value="FERRIC ENTEROBACTIN TRANSPORT SYSTEM PERMEASE PROTEIN"/>
    <property type="match status" value="1"/>
</dbReference>
<keyword evidence="3" id="KW-0813">Transport</keyword>
<feature type="transmembrane region" description="Helical" evidence="8">
    <location>
        <begin position="521"/>
        <end position="541"/>
    </location>
</feature>
<evidence type="ECO:0000313" key="9">
    <source>
        <dbReference type="EMBL" id="ACV09553.1"/>
    </source>
</evidence>
<dbReference type="EMBL" id="CP001706">
    <property type="protein sequence ID" value="ACV09553.1"/>
    <property type="molecule type" value="Genomic_DNA"/>
</dbReference>
<dbReference type="InterPro" id="IPR037294">
    <property type="entry name" value="ABC_BtuC-like"/>
</dbReference>
<feature type="transmembrane region" description="Helical" evidence="8">
    <location>
        <begin position="253"/>
        <end position="273"/>
    </location>
</feature>
<feature type="transmembrane region" description="Helical" evidence="8">
    <location>
        <begin position="489"/>
        <end position="509"/>
    </location>
</feature>
<evidence type="ECO:0000256" key="6">
    <source>
        <dbReference type="ARBA" id="ARBA00022989"/>
    </source>
</evidence>